<feature type="region of interest" description="Disordered" evidence="1">
    <location>
        <begin position="184"/>
        <end position="215"/>
    </location>
</feature>
<proteinExistence type="predicted"/>
<dbReference type="GO" id="GO:0005797">
    <property type="term" value="C:Golgi medial cisterna"/>
    <property type="evidence" value="ECO:0007669"/>
    <property type="project" value="TreeGrafter"/>
</dbReference>
<dbReference type="GO" id="GO:0016020">
    <property type="term" value="C:membrane"/>
    <property type="evidence" value="ECO:0007669"/>
    <property type="project" value="TreeGrafter"/>
</dbReference>
<dbReference type="EMBL" id="VTPC01001766">
    <property type="protein sequence ID" value="KAF2901234.1"/>
    <property type="molecule type" value="Genomic_DNA"/>
</dbReference>
<organism evidence="3 4">
    <name type="scientific">Ignelater luminosus</name>
    <name type="common">Cucubano</name>
    <name type="synonym">Pyrophorus luminosus</name>
    <dbReference type="NCBI Taxonomy" id="2038154"/>
    <lineage>
        <taxon>Eukaryota</taxon>
        <taxon>Metazoa</taxon>
        <taxon>Ecdysozoa</taxon>
        <taxon>Arthropoda</taxon>
        <taxon>Hexapoda</taxon>
        <taxon>Insecta</taxon>
        <taxon>Pterygota</taxon>
        <taxon>Neoptera</taxon>
        <taxon>Endopterygota</taxon>
        <taxon>Coleoptera</taxon>
        <taxon>Polyphaga</taxon>
        <taxon>Elateriformia</taxon>
        <taxon>Elateroidea</taxon>
        <taxon>Elateridae</taxon>
        <taxon>Agrypninae</taxon>
        <taxon>Pyrophorini</taxon>
        <taxon>Ignelater</taxon>
    </lineage>
</organism>
<dbReference type="AlphaFoldDB" id="A0A8K0DBH1"/>
<accession>A0A8K0DBH1</accession>
<comment type="caution">
    <text evidence="3">The sequence shown here is derived from an EMBL/GenBank/DDBJ whole genome shotgun (WGS) entry which is preliminary data.</text>
</comment>
<evidence type="ECO:0008006" key="5">
    <source>
        <dbReference type="Google" id="ProtNLM"/>
    </source>
</evidence>
<evidence type="ECO:0000313" key="4">
    <source>
        <dbReference type="Proteomes" id="UP000801492"/>
    </source>
</evidence>
<reference evidence="3" key="1">
    <citation type="submission" date="2019-08" db="EMBL/GenBank/DDBJ databases">
        <title>The genome of the North American firefly Photinus pyralis.</title>
        <authorList>
            <consortium name="Photinus pyralis genome working group"/>
            <person name="Fallon T.R."/>
            <person name="Sander Lower S.E."/>
            <person name="Weng J.-K."/>
        </authorList>
    </citation>
    <scope>NUCLEOTIDE SEQUENCE</scope>
    <source>
        <strain evidence="3">TRF0915ILg1</strain>
        <tissue evidence="3">Whole body</tissue>
    </source>
</reference>
<dbReference type="OrthoDB" id="432953at2759"/>
<feature type="compositionally biased region" description="Polar residues" evidence="1">
    <location>
        <begin position="256"/>
        <end position="291"/>
    </location>
</feature>
<dbReference type="Pfam" id="PF12722">
    <property type="entry name" value="Hid1"/>
    <property type="match status" value="1"/>
</dbReference>
<name>A0A8K0DBH1_IGNLU</name>
<dbReference type="GO" id="GO:0000138">
    <property type="term" value="C:Golgi trans cisterna"/>
    <property type="evidence" value="ECO:0007669"/>
    <property type="project" value="TreeGrafter"/>
</dbReference>
<sequence>MHIGVFILLLLSGERNFGVRLNKPYTATIPMDIPVFTGTHADLLIIVFHKIITTGHQRLQPLFDCLLTILVNVSPYLKTLSMVASTKLLHLLEAFSTPWFLFSSPAHHHLVFFLLEIFNNIIQYQFDGNSNLVYTIIRKRQVFHSLANLPCDYGSIAKTLSKKVKRHLSNATSQENVVEMAMDGSHPALPAEPGTLKASLPDTPGIGQMTEKESAHPAYQQLEQLSVVNGITTLNLSASTSSKSLDRSDDLEDRNSTQTASTESSNQPNKFKPSESPTSPTGKGTTINNLRVSDKNAGQWIPTGEWVQSWKSKLPLQTIMRLLQVLVPQVEKICIDKGLTDESEILKFLQHGTLVGLLPVPHPILIRKYQANTGTTVWFRTYMWGVIYLRNVDPPIWYDTDVKLFEIQKV</sequence>
<feature type="chain" id="PRO_5035478397" description="HID1 domain containing" evidence="2">
    <location>
        <begin position="19"/>
        <end position="410"/>
    </location>
</feature>
<gene>
    <name evidence="3" type="ORF">ILUMI_04953</name>
</gene>
<dbReference type="PANTHER" id="PTHR21575:SF12">
    <property type="entry name" value="PROTEIN HID1"/>
    <property type="match status" value="1"/>
</dbReference>
<feature type="region of interest" description="Disordered" evidence="1">
    <location>
        <begin position="240"/>
        <end position="291"/>
    </location>
</feature>
<dbReference type="InterPro" id="IPR026705">
    <property type="entry name" value="Hid-1/Ecm30"/>
</dbReference>
<keyword evidence="2" id="KW-0732">Signal</keyword>
<keyword evidence="4" id="KW-1185">Reference proteome</keyword>
<dbReference type="PANTHER" id="PTHR21575">
    <property type="entry name" value="PROTEIN HID1"/>
    <property type="match status" value="1"/>
</dbReference>
<evidence type="ECO:0000256" key="1">
    <source>
        <dbReference type="SAM" id="MobiDB-lite"/>
    </source>
</evidence>
<protein>
    <recommendedName>
        <fullName evidence="5">HID1 domain containing</fullName>
    </recommendedName>
</protein>
<evidence type="ECO:0000313" key="3">
    <source>
        <dbReference type="EMBL" id="KAF2901234.1"/>
    </source>
</evidence>
<feature type="signal peptide" evidence="2">
    <location>
        <begin position="1"/>
        <end position="18"/>
    </location>
</feature>
<evidence type="ECO:0000256" key="2">
    <source>
        <dbReference type="SAM" id="SignalP"/>
    </source>
</evidence>
<dbReference type="Proteomes" id="UP000801492">
    <property type="component" value="Unassembled WGS sequence"/>
</dbReference>